<feature type="compositionally biased region" description="Basic and acidic residues" evidence="2">
    <location>
        <begin position="188"/>
        <end position="218"/>
    </location>
</feature>
<protein>
    <recommendedName>
        <fullName evidence="3">NB-ARC domain-containing protein</fullName>
    </recommendedName>
</protein>
<dbReference type="InterPro" id="IPR002182">
    <property type="entry name" value="NB-ARC"/>
</dbReference>
<dbReference type="PANTHER" id="PTHR36766">
    <property type="entry name" value="PLANT BROAD-SPECTRUM MILDEW RESISTANCE PROTEIN RPW8"/>
    <property type="match status" value="1"/>
</dbReference>
<dbReference type="Gene3D" id="3.40.50.300">
    <property type="entry name" value="P-loop containing nucleotide triphosphate hydrolases"/>
    <property type="match status" value="1"/>
</dbReference>
<dbReference type="PRINTS" id="PR00364">
    <property type="entry name" value="DISEASERSIST"/>
</dbReference>
<gene>
    <name evidence="4" type="ORF">EUGRSUZ_D00768</name>
</gene>
<dbReference type="Pfam" id="PF00931">
    <property type="entry name" value="NB-ARC"/>
    <property type="match status" value="1"/>
</dbReference>
<feature type="domain" description="NB-ARC" evidence="3">
    <location>
        <begin position="216"/>
        <end position="367"/>
    </location>
</feature>
<dbReference type="SUPFAM" id="SSF52540">
    <property type="entry name" value="P-loop containing nucleoside triphosphate hydrolases"/>
    <property type="match status" value="1"/>
</dbReference>
<proteinExistence type="predicted"/>
<dbReference type="OMA" id="YAPRVWV"/>
<dbReference type="EMBL" id="KK198756">
    <property type="protein sequence ID" value="KCW76386.1"/>
    <property type="molecule type" value="Genomic_DNA"/>
</dbReference>
<name>A0A059CDZ6_EUCGR</name>
<dbReference type="eggNOG" id="ENOG502RPBY">
    <property type="taxonomic scope" value="Eukaryota"/>
</dbReference>
<dbReference type="GO" id="GO:0006952">
    <property type="term" value="P:defense response"/>
    <property type="evidence" value="ECO:0007669"/>
    <property type="project" value="UniProtKB-KW"/>
</dbReference>
<dbReference type="STRING" id="71139.A0A059CDZ6"/>
<organism evidence="4">
    <name type="scientific">Eucalyptus grandis</name>
    <name type="common">Flooded gum</name>
    <dbReference type="NCBI Taxonomy" id="71139"/>
    <lineage>
        <taxon>Eukaryota</taxon>
        <taxon>Viridiplantae</taxon>
        <taxon>Streptophyta</taxon>
        <taxon>Embryophyta</taxon>
        <taxon>Tracheophyta</taxon>
        <taxon>Spermatophyta</taxon>
        <taxon>Magnoliopsida</taxon>
        <taxon>eudicotyledons</taxon>
        <taxon>Gunneridae</taxon>
        <taxon>Pentapetalae</taxon>
        <taxon>rosids</taxon>
        <taxon>malvids</taxon>
        <taxon>Myrtales</taxon>
        <taxon>Myrtaceae</taxon>
        <taxon>Myrtoideae</taxon>
        <taxon>Eucalypteae</taxon>
        <taxon>Eucalyptus</taxon>
    </lineage>
</organism>
<feature type="compositionally biased region" description="Polar residues" evidence="2">
    <location>
        <begin position="113"/>
        <end position="123"/>
    </location>
</feature>
<dbReference type="InterPro" id="IPR027417">
    <property type="entry name" value="P-loop_NTPase"/>
</dbReference>
<keyword evidence="1" id="KW-0611">Plant defense</keyword>
<reference evidence="4" key="1">
    <citation type="submission" date="2013-07" db="EMBL/GenBank/DDBJ databases">
        <title>The genome of Eucalyptus grandis.</title>
        <authorList>
            <person name="Schmutz J."/>
            <person name="Hayes R."/>
            <person name="Myburg A."/>
            <person name="Tuskan G."/>
            <person name="Grattapaglia D."/>
            <person name="Rokhsar D.S."/>
        </authorList>
    </citation>
    <scope>NUCLEOTIDE SEQUENCE</scope>
    <source>
        <tissue evidence="4">Leaf extractions</tissue>
    </source>
</reference>
<dbReference type="Gramene" id="KCW76386">
    <property type="protein sequence ID" value="KCW76386"/>
    <property type="gene ID" value="EUGRSUZ_D00768"/>
</dbReference>
<evidence type="ECO:0000256" key="1">
    <source>
        <dbReference type="ARBA" id="ARBA00022821"/>
    </source>
</evidence>
<feature type="compositionally biased region" description="Low complexity" evidence="2">
    <location>
        <begin position="97"/>
        <end position="112"/>
    </location>
</feature>
<dbReference type="GO" id="GO:0043531">
    <property type="term" value="F:ADP binding"/>
    <property type="evidence" value="ECO:0007669"/>
    <property type="project" value="InterPro"/>
</dbReference>
<evidence type="ECO:0000313" key="4">
    <source>
        <dbReference type="EMBL" id="KCW76386.1"/>
    </source>
</evidence>
<evidence type="ECO:0000256" key="2">
    <source>
        <dbReference type="SAM" id="MobiDB-lite"/>
    </source>
</evidence>
<dbReference type="InParanoid" id="A0A059CDZ6"/>
<dbReference type="AlphaFoldDB" id="A0A059CDZ6"/>
<evidence type="ECO:0000259" key="3">
    <source>
        <dbReference type="Pfam" id="PF00931"/>
    </source>
</evidence>
<dbReference type="PANTHER" id="PTHR36766:SF41">
    <property type="entry name" value="AAA+ ATPASE DOMAIN-CONTAINING PROTEIN"/>
    <property type="match status" value="1"/>
</dbReference>
<dbReference type="FunCoup" id="A0A059CDZ6">
    <property type="interactions" value="558"/>
</dbReference>
<feature type="region of interest" description="Disordered" evidence="2">
    <location>
        <begin position="91"/>
        <end position="123"/>
    </location>
</feature>
<accession>A0A059CDZ6</accession>
<sequence>MAREIDDFLLEKLRKGLQPKDGKRSRVAFSGQLEELRTLIEEKLKSSTRDEKSIRDNLYSLNNVLTECQSLSKKQIVANIQIRRSLNKIKEDLQRIPDPNTGGNNNTPQGNTEESSSNGKDSFLQVSGRSQHLQKFKGFEVEIELLESLVQKKSSEQFKAVAIVGRGGIGKTTLCQLFFDKEAEKEIKKSNKKEEQKKTNKEESTQKLNKEEKMKKSNEEEEQKYCPRIWVSMSRQPDEEQKVAIIKRMLTHLGVEEEIIDSVFSARNLRGIVALLHQQLWGKKYLIVLDNAREDEEWYHELGSHLVHGDNWEDRLAYGFPKGYGGTVIVTTRIAELAMRMVGEENLHRIMPLSDDKVCWSIFRDSAKEGHGRNDPPHDEKLKEEVYRRCAGIPLAAKVMGQIMNKQLQEGSAEIANSAGIV</sequence>
<feature type="region of interest" description="Disordered" evidence="2">
    <location>
        <begin position="188"/>
        <end position="219"/>
    </location>
</feature>